<keyword evidence="3" id="KW-1185">Reference proteome</keyword>
<protein>
    <submittedName>
        <fullName evidence="2">Uncharacterized protein</fullName>
    </submittedName>
</protein>
<dbReference type="EMBL" id="JAYWIO010000006">
    <property type="protein sequence ID" value="KAK7255909.1"/>
    <property type="molecule type" value="Genomic_DNA"/>
</dbReference>
<sequence>MVSNVLTMKPSQLLMVSPISRKTVWTVKQAAEDGGSGGEVEESGNVEGGGDLGDSVVQEVQWNGCEV</sequence>
<name>A0AAN9HW71_CROPI</name>
<proteinExistence type="predicted"/>
<evidence type="ECO:0000313" key="3">
    <source>
        <dbReference type="Proteomes" id="UP001372338"/>
    </source>
</evidence>
<evidence type="ECO:0000256" key="1">
    <source>
        <dbReference type="SAM" id="MobiDB-lite"/>
    </source>
</evidence>
<gene>
    <name evidence="2" type="ORF">RIF29_29337</name>
</gene>
<dbReference type="AlphaFoldDB" id="A0AAN9HW71"/>
<evidence type="ECO:0000313" key="2">
    <source>
        <dbReference type="EMBL" id="KAK7255909.1"/>
    </source>
</evidence>
<organism evidence="2 3">
    <name type="scientific">Crotalaria pallida</name>
    <name type="common">Smooth rattlebox</name>
    <name type="synonym">Crotalaria striata</name>
    <dbReference type="NCBI Taxonomy" id="3830"/>
    <lineage>
        <taxon>Eukaryota</taxon>
        <taxon>Viridiplantae</taxon>
        <taxon>Streptophyta</taxon>
        <taxon>Embryophyta</taxon>
        <taxon>Tracheophyta</taxon>
        <taxon>Spermatophyta</taxon>
        <taxon>Magnoliopsida</taxon>
        <taxon>eudicotyledons</taxon>
        <taxon>Gunneridae</taxon>
        <taxon>Pentapetalae</taxon>
        <taxon>rosids</taxon>
        <taxon>fabids</taxon>
        <taxon>Fabales</taxon>
        <taxon>Fabaceae</taxon>
        <taxon>Papilionoideae</taxon>
        <taxon>50 kb inversion clade</taxon>
        <taxon>genistoids sensu lato</taxon>
        <taxon>core genistoids</taxon>
        <taxon>Crotalarieae</taxon>
        <taxon>Crotalaria</taxon>
    </lineage>
</organism>
<reference evidence="2 3" key="1">
    <citation type="submission" date="2024-01" db="EMBL/GenBank/DDBJ databases">
        <title>The genomes of 5 underutilized Papilionoideae crops provide insights into root nodulation and disease resistanc.</title>
        <authorList>
            <person name="Yuan L."/>
        </authorList>
    </citation>
    <scope>NUCLEOTIDE SEQUENCE [LARGE SCALE GENOMIC DNA]</scope>
    <source>
        <strain evidence="2">ZHUSHIDOU_FW_LH</strain>
        <tissue evidence="2">Leaf</tissue>
    </source>
</reference>
<accession>A0AAN9HW71</accession>
<dbReference type="Proteomes" id="UP001372338">
    <property type="component" value="Unassembled WGS sequence"/>
</dbReference>
<comment type="caution">
    <text evidence="2">The sequence shown here is derived from an EMBL/GenBank/DDBJ whole genome shotgun (WGS) entry which is preliminary data.</text>
</comment>
<feature type="region of interest" description="Disordered" evidence="1">
    <location>
        <begin position="30"/>
        <end position="54"/>
    </location>
</feature>